<comment type="caution">
    <text evidence="2">The sequence shown here is derived from an EMBL/GenBank/DDBJ whole genome shotgun (WGS) entry which is preliminary data.</text>
</comment>
<reference evidence="2" key="1">
    <citation type="journal article" date="2022" name="bioRxiv">
        <title>Deciphering the potential niche of two novel black yeast fungi from a biological soil crust based on their genomes, phenotypes, and melanin regulation.</title>
        <authorList>
            <consortium name="DOE Joint Genome Institute"/>
            <person name="Carr E.C."/>
            <person name="Barton Q."/>
            <person name="Grambo S."/>
            <person name="Sullivan M."/>
            <person name="Renfro C.M."/>
            <person name="Kuo A."/>
            <person name="Pangilinan J."/>
            <person name="Lipzen A."/>
            <person name="Keymanesh K."/>
            <person name="Savage E."/>
            <person name="Barry K."/>
            <person name="Grigoriev I.V."/>
            <person name="Riekhof W.R."/>
            <person name="Harris S.S."/>
        </authorList>
    </citation>
    <scope>NUCLEOTIDE SEQUENCE</scope>
    <source>
        <strain evidence="2">JF 03-4F</strain>
    </source>
</reference>
<evidence type="ECO:0000313" key="2">
    <source>
        <dbReference type="EMBL" id="KAI1613491.1"/>
    </source>
</evidence>
<dbReference type="AlphaFoldDB" id="A0AAN6IDI8"/>
<sequence length="311" mass="33008">MWPFGIVLIAALLLVHAAAAEVLTIVIPCSTALYPPSPITVTSQLQKVSTCTPATSCTSGTCLTSDRYITFDYISSTIPCAYNGSTHSQCVVTKTDQPVTISKSSSTSTFTSMPLAASKRSTRGHGKDNDTEPLREVLIKTWVASFFNIGPLAMPGYGGSGLCVDCGPDESGSRSQTFNVTECWTTPLRNISCSEYMEIWISRPGPFKTTSFTAVVSTTSYVASQGTYTFFFTQEAPDITVVAPASTVTVHLPDGETSQLVEAARTITIPGTPWTAGVVSACQGPTLFDIVTTVTTTATWVPPCETGTSTR</sequence>
<organism evidence="2 3">
    <name type="scientific">Exophiala viscosa</name>
    <dbReference type="NCBI Taxonomy" id="2486360"/>
    <lineage>
        <taxon>Eukaryota</taxon>
        <taxon>Fungi</taxon>
        <taxon>Dikarya</taxon>
        <taxon>Ascomycota</taxon>
        <taxon>Pezizomycotina</taxon>
        <taxon>Eurotiomycetes</taxon>
        <taxon>Chaetothyriomycetidae</taxon>
        <taxon>Chaetothyriales</taxon>
        <taxon>Herpotrichiellaceae</taxon>
        <taxon>Exophiala</taxon>
    </lineage>
</organism>
<keyword evidence="3" id="KW-1185">Reference proteome</keyword>
<feature type="signal peptide" evidence="1">
    <location>
        <begin position="1"/>
        <end position="20"/>
    </location>
</feature>
<name>A0AAN6IDI8_9EURO</name>
<protein>
    <submittedName>
        <fullName evidence="2">Uncharacterized protein</fullName>
    </submittedName>
</protein>
<keyword evidence="1" id="KW-0732">Signal</keyword>
<gene>
    <name evidence="2" type="ORF">EDD36DRAFT_383155</name>
</gene>
<evidence type="ECO:0000313" key="3">
    <source>
        <dbReference type="Proteomes" id="UP001203852"/>
    </source>
</evidence>
<proteinExistence type="predicted"/>
<feature type="chain" id="PRO_5042884644" evidence="1">
    <location>
        <begin position="21"/>
        <end position="311"/>
    </location>
</feature>
<dbReference type="Proteomes" id="UP001203852">
    <property type="component" value="Unassembled WGS sequence"/>
</dbReference>
<dbReference type="EMBL" id="MU404354">
    <property type="protein sequence ID" value="KAI1613491.1"/>
    <property type="molecule type" value="Genomic_DNA"/>
</dbReference>
<evidence type="ECO:0000256" key="1">
    <source>
        <dbReference type="SAM" id="SignalP"/>
    </source>
</evidence>
<accession>A0AAN6IDI8</accession>